<name>A0ABS9TYL9_9MICC</name>
<feature type="transmembrane region" description="Helical" evidence="10">
    <location>
        <begin position="366"/>
        <end position="383"/>
    </location>
</feature>
<feature type="transmembrane region" description="Helical" evidence="10">
    <location>
        <begin position="255"/>
        <end position="275"/>
    </location>
</feature>
<evidence type="ECO:0000256" key="3">
    <source>
        <dbReference type="ARBA" id="ARBA00022502"/>
    </source>
</evidence>
<accession>A0ABS9TYL9</accession>
<keyword evidence="9 10" id="KW-0472">Membrane</keyword>
<keyword evidence="12" id="KW-1185">Reference proteome</keyword>
<feature type="transmembrane region" description="Helical" evidence="10">
    <location>
        <begin position="310"/>
        <end position="332"/>
    </location>
</feature>
<protein>
    <recommendedName>
        <fullName evidence="13">Integral membrane protein</fullName>
    </recommendedName>
</protein>
<organism evidence="11 12">
    <name type="scientific">Sinomonas terrae</name>
    <dbReference type="NCBI Taxonomy" id="2908838"/>
    <lineage>
        <taxon>Bacteria</taxon>
        <taxon>Bacillati</taxon>
        <taxon>Actinomycetota</taxon>
        <taxon>Actinomycetes</taxon>
        <taxon>Micrococcales</taxon>
        <taxon>Micrococcaceae</taxon>
        <taxon>Sinomonas</taxon>
    </lineage>
</organism>
<dbReference type="EMBL" id="JAKZBV010000001">
    <property type="protein sequence ID" value="MCH6469536.1"/>
    <property type="molecule type" value="Genomic_DNA"/>
</dbReference>
<reference evidence="11 12" key="1">
    <citation type="submission" date="2022-03" db="EMBL/GenBank/DDBJ databases">
        <title>Sinomonas sp. isolated from a soil.</title>
        <authorList>
            <person name="Han J."/>
            <person name="Kim D.-U."/>
        </authorList>
    </citation>
    <scope>NUCLEOTIDE SEQUENCE [LARGE SCALE GENOMIC DNA]</scope>
    <source>
        <strain evidence="11 12">5-5</strain>
    </source>
</reference>
<evidence type="ECO:0000313" key="11">
    <source>
        <dbReference type="EMBL" id="MCH6469536.1"/>
    </source>
</evidence>
<comment type="caution">
    <text evidence="11">The sequence shown here is derived from an EMBL/GenBank/DDBJ whole genome shotgun (WGS) entry which is preliminary data.</text>
</comment>
<evidence type="ECO:0000256" key="2">
    <source>
        <dbReference type="ARBA" id="ARBA00004687"/>
    </source>
</evidence>
<dbReference type="RefSeq" id="WP_241052833.1">
    <property type="nucleotide sequence ID" value="NZ_JAKZBV010000001.1"/>
</dbReference>
<comment type="pathway">
    <text evidence="2">Glycolipid biosynthesis; glycosylphosphatidylinositol-anchor biosynthesis.</text>
</comment>
<keyword evidence="7" id="KW-0256">Endoplasmic reticulum</keyword>
<evidence type="ECO:0000256" key="5">
    <source>
        <dbReference type="ARBA" id="ARBA00022679"/>
    </source>
</evidence>
<dbReference type="PANTHER" id="PTHR12468:SF2">
    <property type="entry name" value="GPI MANNOSYLTRANSFERASE 2"/>
    <property type="match status" value="1"/>
</dbReference>
<feature type="transmembrane region" description="Helical" evidence="10">
    <location>
        <begin position="172"/>
        <end position="190"/>
    </location>
</feature>
<evidence type="ECO:0000256" key="10">
    <source>
        <dbReference type="SAM" id="Phobius"/>
    </source>
</evidence>
<evidence type="ECO:0000256" key="4">
    <source>
        <dbReference type="ARBA" id="ARBA00022676"/>
    </source>
</evidence>
<dbReference type="Proteomes" id="UP001202922">
    <property type="component" value="Unassembled WGS sequence"/>
</dbReference>
<feature type="transmembrane region" description="Helical" evidence="10">
    <location>
        <begin position="344"/>
        <end position="360"/>
    </location>
</feature>
<proteinExistence type="predicted"/>
<feature type="transmembrane region" description="Helical" evidence="10">
    <location>
        <begin position="41"/>
        <end position="65"/>
    </location>
</feature>
<evidence type="ECO:0000256" key="8">
    <source>
        <dbReference type="ARBA" id="ARBA00022989"/>
    </source>
</evidence>
<dbReference type="PANTHER" id="PTHR12468">
    <property type="entry name" value="GPI MANNOSYLTRANSFERASE 2"/>
    <property type="match status" value="1"/>
</dbReference>
<keyword evidence="3" id="KW-0337">GPI-anchor biosynthesis</keyword>
<evidence type="ECO:0000313" key="12">
    <source>
        <dbReference type="Proteomes" id="UP001202922"/>
    </source>
</evidence>
<evidence type="ECO:0008006" key="13">
    <source>
        <dbReference type="Google" id="ProtNLM"/>
    </source>
</evidence>
<evidence type="ECO:0000256" key="1">
    <source>
        <dbReference type="ARBA" id="ARBA00004477"/>
    </source>
</evidence>
<feature type="transmembrane region" description="Helical" evidence="10">
    <location>
        <begin position="143"/>
        <end position="160"/>
    </location>
</feature>
<evidence type="ECO:0000256" key="6">
    <source>
        <dbReference type="ARBA" id="ARBA00022692"/>
    </source>
</evidence>
<dbReference type="InterPro" id="IPR007315">
    <property type="entry name" value="PIG-V/Gpi18"/>
</dbReference>
<sequence length="421" mass="46565">MSYGLDERPGATREVPSSSPVHAALGAAARATALWLARRPWWLQIVLLFAASRLVSFGIFAAAALQQGTNPWFGPHPDYFHFLQIWDSEWYGRIIQNGYPSILPRSSTGAVTENAWAFYPVFPYLVRSLALLTGISWQVLEQVVPILAGFAAALVIYRLFRHFAGHGTSMWGVAFFAFFPISAILQVPYAESLGTAFLAWALLWIVERRYLMAIPVVAIACLTRPVGVPLAVMLAALFVIRWAFRRRRPPAPGELLRLAVLTVGTTASALGWPAIAWAGTGVITAYTDTEAVWRGNDLVPFMPWFDTGNYLFGPVLGPVAPFVLVAVVALYLTSAQVKLLGIELRLWCAAYALYLLAFLYPQTSTFRMMLPFFPLALAGAALSRSRAYRGAVLVMFVLLQIVWVVWLWDWAELPGGGDWPP</sequence>
<keyword evidence="8 10" id="KW-1133">Transmembrane helix</keyword>
<feature type="transmembrane region" description="Helical" evidence="10">
    <location>
        <begin position="210"/>
        <end position="243"/>
    </location>
</feature>
<comment type="subcellular location">
    <subcellularLocation>
        <location evidence="1">Endoplasmic reticulum membrane</location>
        <topology evidence="1">Multi-pass membrane protein</topology>
    </subcellularLocation>
</comment>
<evidence type="ECO:0000256" key="7">
    <source>
        <dbReference type="ARBA" id="ARBA00022824"/>
    </source>
</evidence>
<keyword evidence="4" id="KW-0328">Glycosyltransferase</keyword>
<keyword evidence="6 10" id="KW-0812">Transmembrane</keyword>
<gene>
    <name evidence="11" type="ORF">L0M17_05930</name>
</gene>
<feature type="transmembrane region" description="Helical" evidence="10">
    <location>
        <begin position="115"/>
        <end position="137"/>
    </location>
</feature>
<keyword evidence="5" id="KW-0808">Transferase</keyword>
<evidence type="ECO:0000256" key="9">
    <source>
        <dbReference type="ARBA" id="ARBA00023136"/>
    </source>
</evidence>
<feature type="transmembrane region" description="Helical" evidence="10">
    <location>
        <begin position="390"/>
        <end position="408"/>
    </location>
</feature>